<reference evidence="10 11" key="1">
    <citation type="submission" date="2021-03" db="EMBL/GenBank/DDBJ databases">
        <authorList>
            <person name="Grouzdev D.S."/>
        </authorList>
    </citation>
    <scope>NUCLEOTIDE SEQUENCE [LARGE SCALE GENOMIC DNA]</scope>
    <source>
        <strain evidence="10 11">M50-1</strain>
    </source>
</reference>
<feature type="transmembrane region" description="Helical" evidence="8">
    <location>
        <begin position="291"/>
        <end position="317"/>
    </location>
</feature>
<feature type="transmembrane region" description="Helical" evidence="8">
    <location>
        <begin position="355"/>
        <end position="376"/>
    </location>
</feature>
<evidence type="ECO:0000256" key="6">
    <source>
        <dbReference type="ARBA" id="ARBA00023136"/>
    </source>
</evidence>
<dbReference type="InterPro" id="IPR036259">
    <property type="entry name" value="MFS_trans_sf"/>
</dbReference>
<feature type="transmembrane region" description="Helical" evidence="8">
    <location>
        <begin position="126"/>
        <end position="147"/>
    </location>
</feature>
<evidence type="ECO:0000313" key="11">
    <source>
        <dbReference type="Proteomes" id="UP001193081"/>
    </source>
</evidence>
<feature type="region of interest" description="Disordered" evidence="7">
    <location>
        <begin position="1"/>
        <end position="24"/>
    </location>
</feature>
<name>A0ABS4DCQ7_9CHLR</name>
<organism evidence="10 11">
    <name type="scientific">Candidatus Chloroploca mongolica</name>
    <dbReference type="NCBI Taxonomy" id="2528176"/>
    <lineage>
        <taxon>Bacteria</taxon>
        <taxon>Bacillati</taxon>
        <taxon>Chloroflexota</taxon>
        <taxon>Chloroflexia</taxon>
        <taxon>Chloroflexales</taxon>
        <taxon>Chloroflexineae</taxon>
        <taxon>Oscillochloridaceae</taxon>
        <taxon>Candidatus Chloroploca</taxon>
    </lineage>
</organism>
<feature type="transmembrane region" description="Helical" evidence="8">
    <location>
        <begin position="73"/>
        <end position="92"/>
    </location>
</feature>
<evidence type="ECO:0000313" key="10">
    <source>
        <dbReference type="EMBL" id="MBP1467222.1"/>
    </source>
</evidence>
<feature type="domain" description="Major facilitator superfamily (MFS) profile" evidence="9">
    <location>
        <begin position="35"/>
        <end position="534"/>
    </location>
</feature>
<feature type="transmembrane region" description="Helical" evidence="8">
    <location>
        <begin position="33"/>
        <end position="53"/>
    </location>
</feature>
<evidence type="ECO:0000256" key="2">
    <source>
        <dbReference type="ARBA" id="ARBA00022448"/>
    </source>
</evidence>
<accession>A0ABS4DCQ7</accession>
<evidence type="ECO:0000256" key="3">
    <source>
        <dbReference type="ARBA" id="ARBA00022475"/>
    </source>
</evidence>
<evidence type="ECO:0000256" key="8">
    <source>
        <dbReference type="SAM" id="Phobius"/>
    </source>
</evidence>
<keyword evidence="6 8" id="KW-0472">Membrane</keyword>
<dbReference type="PANTHER" id="PTHR42718:SF46">
    <property type="entry name" value="BLR6921 PROTEIN"/>
    <property type="match status" value="1"/>
</dbReference>
<dbReference type="Gene3D" id="1.20.1720.10">
    <property type="entry name" value="Multidrug resistance protein D"/>
    <property type="match status" value="1"/>
</dbReference>
<sequence>MASDSGDVADTRRTVTDVPTVPSPRQYDDPQRWWILAACCTVAFALQAEPFLWMIGYEIPSSAFGTGWNEYRILASLGVLLFVAFQIIGGVLGDLLGRRKILLIGAVGATLFNLFSLLAPNLLALTLLRAMVGVMGALAFPLTLALIRLTFEGTERTRALVIYTFVTGVGVLASLLGIPFEYWWGWRAALVLPIVVGAIGLYLAWRYVPESRAQGGFGRFEALTAAAWAMVFLAAMFGLVMARLSGTWFNPITVTAGVFSALGLLLLIVWTQFARRQNLFRGAANEVPRHFLSLLLLVSAALSFGLVGYAQMLYGFFFTARQLPGFIAGVALAPVFLGNLFILRWAARFTTSQPAYVSVGGGLAAMGVAMLLTALARPNTPYLFIIPMMMLFGIGFLIASASWAYFFFAALPADLIGLSSGLNRAAGLIGSGLSGVLLATVLALSGTADFKLRMADLTLTPQQQAVALQAVDTALRQGITADDIAQAPGAIVGLGLMAAYREAFSVGVASALILAGAVCLAVAAVAWFWLRGVKRAADDTGETRSQANE</sequence>
<feature type="transmembrane region" description="Helical" evidence="8">
    <location>
        <begin position="248"/>
        <end position="270"/>
    </location>
</feature>
<dbReference type="PANTHER" id="PTHR42718">
    <property type="entry name" value="MAJOR FACILITATOR SUPERFAMILY MULTIDRUG TRANSPORTER MFSC"/>
    <property type="match status" value="1"/>
</dbReference>
<keyword evidence="4 8" id="KW-0812">Transmembrane</keyword>
<feature type="transmembrane region" description="Helical" evidence="8">
    <location>
        <begin position="220"/>
        <end position="242"/>
    </location>
</feature>
<evidence type="ECO:0000256" key="1">
    <source>
        <dbReference type="ARBA" id="ARBA00004651"/>
    </source>
</evidence>
<evidence type="ECO:0000259" key="9">
    <source>
        <dbReference type="PROSITE" id="PS50850"/>
    </source>
</evidence>
<keyword evidence="11" id="KW-1185">Reference proteome</keyword>
<dbReference type="EMBL" id="SIJK02000030">
    <property type="protein sequence ID" value="MBP1467222.1"/>
    <property type="molecule type" value="Genomic_DNA"/>
</dbReference>
<dbReference type="Pfam" id="PF07690">
    <property type="entry name" value="MFS_1"/>
    <property type="match status" value="1"/>
</dbReference>
<dbReference type="PROSITE" id="PS50850">
    <property type="entry name" value="MFS"/>
    <property type="match status" value="1"/>
</dbReference>
<feature type="transmembrane region" description="Helical" evidence="8">
    <location>
        <begin position="101"/>
        <end position="120"/>
    </location>
</feature>
<evidence type="ECO:0000256" key="7">
    <source>
        <dbReference type="SAM" id="MobiDB-lite"/>
    </source>
</evidence>
<comment type="subcellular location">
    <subcellularLocation>
        <location evidence="1">Cell membrane</location>
        <topology evidence="1">Multi-pass membrane protein</topology>
    </subcellularLocation>
</comment>
<dbReference type="InterPro" id="IPR011701">
    <property type="entry name" value="MFS"/>
</dbReference>
<keyword evidence="3" id="KW-1003">Cell membrane</keyword>
<dbReference type="SUPFAM" id="SSF103473">
    <property type="entry name" value="MFS general substrate transporter"/>
    <property type="match status" value="2"/>
</dbReference>
<evidence type="ECO:0000256" key="5">
    <source>
        <dbReference type="ARBA" id="ARBA00022989"/>
    </source>
</evidence>
<keyword evidence="2" id="KW-0813">Transport</keyword>
<feature type="transmembrane region" description="Helical" evidence="8">
    <location>
        <begin position="159"/>
        <end position="178"/>
    </location>
</feature>
<feature type="transmembrane region" description="Helical" evidence="8">
    <location>
        <begin position="503"/>
        <end position="530"/>
    </location>
</feature>
<evidence type="ECO:0000256" key="4">
    <source>
        <dbReference type="ARBA" id="ARBA00022692"/>
    </source>
</evidence>
<dbReference type="Proteomes" id="UP001193081">
    <property type="component" value="Unassembled WGS sequence"/>
</dbReference>
<feature type="transmembrane region" description="Helical" evidence="8">
    <location>
        <begin position="382"/>
        <end position="413"/>
    </location>
</feature>
<feature type="transmembrane region" description="Helical" evidence="8">
    <location>
        <begin position="184"/>
        <end position="208"/>
    </location>
</feature>
<feature type="transmembrane region" description="Helical" evidence="8">
    <location>
        <begin position="425"/>
        <end position="444"/>
    </location>
</feature>
<gene>
    <name evidence="10" type="ORF">EYB53_016030</name>
</gene>
<keyword evidence="5 8" id="KW-1133">Transmembrane helix</keyword>
<proteinExistence type="predicted"/>
<feature type="transmembrane region" description="Helical" evidence="8">
    <location>
        <begin position="323"/>
        <end position="343"/>
    </location>
</feature>
<comment type="caution">
    <text evidence="10">The sequence shown here is derived from an EMBL/GenBank/DDBJ whole genome shotgun (WGS) entry which is preliminary data.</text>
</comment>
<dbReference type="RefSeq" id="WP_135479438.1">
    <property type="nucleotide sequence ID" value="NZ_SIJK02000030.1"/>
</dbReference>
<dbReference type="InterPro" id="IPR020846">
    <property type="entry name" value="MFS_dom"/>
</dbReference>
<protein>
    <submittedName>
        <fullName evidence="10">MFS transporter</fullName>
    </submittedName>
</protein>